<dbReference type="AlphaFoldDB" id="A0A139HIB0"/>
<organism evidence="2 3">
    <name type="scientific">Pseudocercospora musae</name>
    <dbReference type="NCBI Taxonomy" id="113226"/>
    <lineage>
        <taxon>Eukaryota</taxon>
        <taxon>Fungi</taxon>
        <taxon>Dikarya</taxon>
        <taxon>Ascomycota</taxon>
        <taxon>Pezizomycotina</taxon>
        <taxon>Dothideomycetes</taxon>
        <taxon>Dothideomycetidae</taxon>
        <taxon>Mycosphaerellales</taxon>
        <taxon>Mycosphaerellaceae</taxon>
        <taxon>Pseudocercospora</taxon>
    </lineage>
</organism>
<reference evidence="2 3" key="1">
    <citation type="submission" date="2015-07" db="EMBL/GenBank/DDBJ databases">
        <title>Comparative genomics of the Sigatoka disease complex on banana suggests a link between parallel evolutionary changes in Pseudocercospora fijiensis and Pseudocercospora eumusae and increased virulence on the banana host.</title>
        <authorList>
            <person name="Chang T.-C."/>
            <person name="Salvucci A."/>
            <person name="Crous P.W."/>
            <person name="Stergiopoulos I."/>
        </authorList>
    </citation>
    <scope>NUCLEOTIDE SEQUENCE [LARGE SCALE GENOMIC DNA]</scope>
    <source>
        <strain evidence="2 3">CBS 116634</strain>
    </source>
</reference>
<comment type="caution">
    <text evidence="2">The sequence shown here is derived from an EMBL/GenBank/DDBJ whole genome shotgun (WGS) entry which is preliminary data.</text>
</comment>
<evidence type="ECO:0000256" key="1">
    <source>
        <dbReference type="SAM" id="Coils"/>
    </source>
</evidence>
<gene>
    <name evidence="2" type="ORF">AC579_114</name>
</gene>
<dbReference type="EMBL" id="LFZO01000633">
    <property type="protein sequence ID" value="KXT02127.1"/>
    <property type="molecule type" value="Genomic_DNA"/>
</dbReference>
<sequence length="80" mass="9055">MSPPPPQPDKATILAAQITNLENKNKTLAKNLRIAEEHIEQAYGAMEELRREHREEVARLKGAIEGILDARIRAEEEGKR</sequence>
<name>A0A139HIB0_9PEZI</name>
<protein>
    <submittedName>
        <fullName evidence="2">Uncharacterized protein</fullName>
    </submittedName>
</protein>
<dbReference type="Proteomes" id="UP000073492">
    <property type="component" value="Unassembled WGS sequence"/>
</dbReference>
<evidence type="ECO:0000313" key="3">
    <source>
        <dbReference type="Proteomes" id="UP000073492"/>
    </source>
</evidence>
<evidence type="ECO:0000313" key="2">
    <source>
        <dbReference type="EMBL" id="KXT02127.1"/>
    </source>
</evidence>
<keyword evidence="1" id="KW-0175">Coiled coil</keyword>
<accession>A0A139HIB0</accession>
<proteinExistence type="predicted"/>
<keyword evidence="3" id="KW-1185">Reference proteome</keyword>
<feature type="coiled-coil region" evidence="1">
    <location>
        <begin position="11"/>
        <end position="59"/>
    </location>
</feature>